<accession>A0ACC2KZN9</accession>
<sequence>MSGTVCSKFGKGEIGGIGDHLRNHVHLTNCIHLKNHMHMRHTVGAHRNCVRDLIALERSQSLRDFSTSPLPRHSPPAVDPLVKKGRRSLGGERGREGRRLLQSSMPIASLATSKVGVKEVVGEDNGEIDFNELSRMNGGRGSRRNEEERMSKKTHESDFLSGSERPLLNGYDLVLIKDLVSREVEPQDKKISYKRNHGQKVHCEQLKELSGFWEDAESCHINPHERRLPEEKTTEEVEAKFPRYCSGLSRLKRHKLKGVGRAQSSTGGRNIRANNELSVASNSLPPHSACQNFYIEGGEQEDTEPEVTLAPKNGCGVPWNWSRIQDGGKTFLDFAGRNLSRGLSDSKFREGKVPNARGLRIVSDKPVASDHWRSYQDSDSDELPLLIEPSVSQESTDNAARTCENLGELRIFASHSLEHSRNYNSSSKVRMSNRQNSRGHSNSRHLSLTQKYMPKTFKDLVGQKLVVQALSNAVVSKKIGLLYVFYGPHGTGKTSCAHIFAKALNCHSAEHPKPCGSCNSCIGHEMGCSLLMIVILCLLIPGEASQRCQKFFFPKLKSVDMIHTLQRITVNEDLEIDKDALKLIASQSDGSLSNAEMILDQLGLIGQRISVPLVQELVGLISDEKLVDLLDLALSADTVNTVKSLREIVEAGVEPLALMSQLATVISDILAGSYVFSNGRLRRKFFRKQMLSKEVLEKLRQALKTLSEAERQLRVSSDRLTWLTAVLLQLAPDHQYALPNTSTDPSFSQSPMVINYTGEKDVPRKHNGGQAEMPNNKRDSTTRIENLNTDHVDDSYVKNNYISRKKHVMVLQTSVSSPDITRASEGYPGHGYKELKEIWFKVLEKMQSNTVKKFMRQEGKLISIRFGAVSSVHLIFSSQANKSKAENFRGHILQAFASVLGSPLTIEISCEPRKDMRVEAQVPHVPTTSESGSAQFITKPDSSTDNRKSKTRSENYMRNLSKDIVKEVGSSSQATRFHSVSLQMSESEIVKIEASEECGCCEHADSVTKLEERDRESWLEKAASFHQQPILVPLLEKGKFGEQSKSQSIVRRKVSLADIIKQARGYTLKSFWSRPKVISIAKKLEQDNLRLESRSRSLLCWKVFMIPGGKLPHLRFRARKPRSLLKLIPCARYLCASSPRHGKTGNIGVVSDHACFHTQRVWEKGEAS</sequence>
<keyword evidence="2" id="KW-1185">Reference proteome</keyword>
<comment type="caution">
    <text evidence="1">The sequence shown here is derived from an EMBL/GenBank/DDBJ whole genome shotgun (WGS) entry which is preliminary data.</text>
</comment>
<reference evidence="1 2" key="1">
    <citation type="journal article" date="2022" name="Hortic Res">
        <title>A haplotype resolved chromosomal level avocado genome allows analysis of novel avocado genes.</title>
        <authorList>
            <person name="Nath O."/>
            <person name="Fletcher S.J."/>
            <person name="Hayward A."/>
            <person name="Shaw L.M."/>
            <person name="Masouleh A.K."/>
            <person name="Furtado A."/>
            <person name="Henry R.J."/>
            <person name="Mitter N."/>
        </authorList>
    </citation>
    <scope>NUCLEOTIDE SEQUENCE [LARGE SCALE GENOMIC DNA]</scope>
    <source>
        <strain evidence="2">cv. Hass</strain>
    </source>
</reference>
<dbReference type="Proteomes" id="UP001234297">
    <property type="component" value="Chromosome 6"/>
</dbReference>
<name>A0ACC2KZN9_PERAE</name>
<evidence type="ECO:0000313" key="1">
    <source>
        <dbReference type="EMBL" id="KAJ8626674.1"/>
    </source>
</evidence>
<proteinExistence type="predicted"/>
<protein>
    <submittedName>
        <fullName evidence="1">Uncharacterized protein</fullName>
    </submittedName>
</protein>
<dbReference type="EMBL" id="CM056814">
    <property type="protein sequence ID" value="KAJ8626674.1"/>
    <property type="molecule type" value="Genomic_DNA"/>
</dbReference>
<gene>
    <name evidence="1" type="ORF">MRB53_019981</name>
</gene>
<evidence type="ECO:0000313" key="2">
    <source>
        <dbReference type="Proteomes" id="UP001234297"/>
    </source>
</evidence>
<organism evidence="1 2">
    <name type="scientific">Persea americana</name>
    <name type="common">Avocado</name>
    <dbReference type="NCBI Taxonomy" id="3435"/>
    <lineage>
        <taxon>Eukaryota</taxon>
        <taxon>Viridiplantae</taxon>
        <taxon>Streptophyta</taxon>
        <taxon>Embryophyta</taxon>
        <taxon>Tracheophyta</taxon>
        <taxon>Spermatophyta</taxon>
        <taxon>Magnoliopsida</taxon>
        <taxon>Magnoliidae</taxon>
        <taxon>Laurales</taxon>
        <taxon>Lauraceae</taxon>
        <taxon>Persea</taxon>
    </lineage>
</organism>